<dbReference type="AlphaFoldDB" id="A0A914W9X2"/>
<name>A0A914W9X2_9BILA</name>
<keyword evidence="1" id="KW-1185">Reference proteome</keyword>
<evidence type="ECO:0000313" key="1">
    <source>
        <dbReference type="Proteomes" id="UP000887566"/>
    </source>
</evidence>
<organism evidence="1 2">
    <name type="scientific">Plectus sambesii</name>
    <dbReference type="NCBI Taxonomy" id="2011161"/>
    <lineage>
        <taxon>Eukaryota</taxon>
        <taxon>Metazoa</taxon>
        <taxon>Ecdysozoa</taxon>
        <taxon>Nematoda</taxon>
        <taxon>Chromadorea</taxon>
        <taxon>Plectida</taxon>
        <taxon>Plectina</taxon>
        <taxon>Plectoidea</taxon>
        <taxon>Plectidae</taxon>
        <taxon>Plectus</taxon>
    </lineage>
</organism>
<protein>
    <submittedName>
        <fullName evidence="2">Uncharacterized protein</fullName>
    </submittedName>
</protein>
<dbReference type="WBParaSite" id="PSAMB.scaffold3510size17997.g21865.t1">
    <property type="protein sequence ID" value="PSAMB.scaffold3510size17997.g21865.t1"/>
    <property type="gene ID" value="PSAMB.scaffold3510size17997.g21865"/>
</dbReference>
<proteinExistence type="predicted"/>
<dbReference type="Proteomes" id="UP000887566">
    <property type="component" value="Unplaced"/>
</dbReference>
<evidence type="ECO:0000313" key="2">
    <source>
        <dbReference type="WBParaSite" id="PSAMB.scaffold3510size17997.g21865.t1"/>
    </source>
</evidence>
<sequence length="114" mass="12640">MIRLSFIFMLRLSRIPKLKYKKLAILRYVGHQASIAEFVAGRGVLRIPALKGAVLQPPSNPMLPSACEASRDSRFDWSNDALPARADEPVITRIETSPLDPTDFASCNFVLVSP</sequence>
<accession>A0A914W9X2</accession>
<reference evidence="2" key="1">
    <citation type="submission" date="2022-11" db="UniProtKB">
        <authorList>
            <consortium name="WormBaseParasite"/>
        </authorList>
    </citation>
    <scope>IDENTIFICATION</scope>
</reference>